<evidence type="ECO:0000256" key="2">
    <source>
        <dbReference type="ARBA" id="ARBA00012400"/>
    </source>
</evidence>
<dbReference type="Gene3D" id="3.40.50.720">
    <property type="entry name" value="NAD(P)-binding Rossmann-like Domain"/>
    <property type="match status" value="1"/>
</dbReference>
<dbReference type="PANTHER" id="PTHR35330:SF1">
    <property type="entry name" value="SIROHEME BIOSYNTHESIS PROTEIN MET8"/>
    <property type="match status" value="1"/>
</dbReference>
<protein>
    <recommendedName>
        <fullName evidence="2">precorrin-2 dehydrogenase</fullName>
        <ecNumber evidence="2">1.3.1.76</ecNumber>
    </recommendedName>
</protein>
<dbReference type="GO" id="GO:0004325">
    <property type="term" value="F:ferrochelatase activity"/>
    <property type="evidence" value="ECO:0007669"/>
    <property type="project" value="InterPro"/>
</dbReference>
<dbReference type="Gene3D" id="3.30.160.110">
    <property type="entry name" value="Siroheme synthase, domain 2"/>
    <property type="match status" value="1"/>
</dbReference>
<evidence type="ECO:0000256" key="3">
    <source>
        <dbReference type="ARBA" id="ARBA00023002"/>
    </source>
</evidence>
<dbReference type="Pfam" id="PF10414">
    <property type="entry name" value="CysG_dimeriser"/>
    <property type="match status" value="1"/>
</dbReference>
<dbReference type="EMBL" id="VTFY01000001">
    <property type="protein sequence ID" value="MRX81165.1"/>
    <property type="molecule type" value="Genomic_DNA"/>
</dbReference>
<dbReference type="InterPro" id="IPR019478">
    <property type="entry name" value="Sirohaem_synthase_dimer_dom"/>
</dbReference>
<dbReference type="EC" id="1.3.1.76" evidence="2"/>
<dbReference type="Proteomes" id="UP000438093">
    <property type="component" value="Unassembled WGS sequence"/>
</dbReference>
<dbReference type="InterPro" id="IPR028281">
    <property type="entry name" value="Sirohaem_synthase_central"/>
</dbReference>
<dbReference type="SUPFAM" id="SSF51735">
    <property type="entry name" value="NAD(P)-binding Rossmann-fold domains"/>
    <property type="match status" value="1"/>
</dbReference>
<evidence type="ECO:0000313" key="9">
    <source>
        <dbReference type="EMBL" id="MRX81165.1"/>
    </source>
</evidence>
<dbReference type="Pfam" id="PF14824">
    <property type="entry name" value="Sirohm_synth_M"/>
    <property type="match status" value="1"/>
</dbReference>
<evidence type="ECO:0000259" key="7">
    <source>
        <dbReference type="Pfam" id="PF10414"/>
    </source>
</evidence>
<evidence type="ECO:0000256" key="5">
    <source>
        <dbReference type="ARBA" id="ARBA00023244"/>
    </source>
</evidence>
<dbReference type="UniPathway" id="UPA00262">
    <property type="reaction ID" value="UER00222"/>
</dbReference>
<evidence type="ECO:0000259" key="8">
    <source>
        <dbReference type="Pfam" id="PF14824"/>
    </source>
</evidence>
<dbReference type="GO" id="GO:0043115">
    <property type="term" value="F:precorrin-2 dehydrogenase activity"/>
    <property type="evidence" value="ECO:0007669"/>
    <property type="project" value="UniProtKB-EC"/>
</dbReference>
<evidence type="ECO:0000256" key="4">
    <source>
        <dbReference type="ARBA" id="ARBA00023027"/>
    </source>
</evidence>
<gene>
    <name evidence="9" type="ORF">GJG86_01435</name>
</gene>
<dbReference type="AlphaFoldDB" id="A0A6N7RIP3"/>
<evidence type="ECO:0000256" key="1">
    <source>
        <dbReference type="ARBA" id="ARBA00005010"/>
    </source>
</evidence>
<dbReference type="InterPro" id="IPR037115">
    <property type="entry name" value="Sirohaem_synt_dimer_dom_sf"/>
</dbReference>
<evidence type="ECO:0000256" key="6">
    <source>
        <dbReference type="ARBA" id="ARBA00047561"/>
    </source>
</evidence>
<feature type="domain" description="Siroheme synthase central" evidence="8">
    <location>
        <begin position="174"/>
        <end position="200"/>
    </location>
</feature>
<dbReference type="SUPFAM" id="SSF75615">
    <property type="entry name" value="Siroheme synthase middle domains-like"/>
    <property type="match status" value="1"/>
</dbReference>
<comment type="caution">
    <text evidence="9">The sequence shown here is derived from an EMBL/GenBank/DDBJ whole genome shotgun (WGS) entry which is preliminary data.</text>
</comment>
<dbReference type="InterPro" id="IPR006367">
    <property type="entry name" value="Sirohaem_synthase_N"/>
</dbReference>
<reference evidence="10" key="1">
    <citation type="submission" date="2019-08" db="EMBL/GenBank/DDBJ databases">
        <title>Arthrobacter sp. nov., isolated from plateau pika and Tibetan wild ass.</title>
        <authorList>
            <person name="Ge Y."/>
        </authorList>
    </citation>
    <scope>NUCLEOTIDE SEQUENCE [LARGE SCALE GENOMIC DNA]</scope>
    <source>
        <strain evidence="10">HF-4214</strain>
    </source>
</reference>
<dbReference type="Gene3D" id="1.10.8.210">
    <property type="entry name" value="Sirohaem synthase, dimerisation domain"/>
    <property type="match status" value="1"/>
</dbReference>
<dbReference type="NCBIfam" id="TIGR01470">
    <property type="entry name" value="cysG_Nterm"/>
    <property type="match status" value="1"/>
</dbReference>
<keyword evidence="5" id="KW-0627">Porphyrin biosynthesis</keyword>
<name>A0A6N7RIP3_9ACTN</name>
<sequence>MTGCFTCSLAVFLPAWHRGGQIAAPSFSHRCYNRAQAGFRRSSAIRSSEDARAPMARTYPVSLVLKDKRAVVVGGGPVAARKVQGLLECEALVDVVAPEATPDLQKLVDGERCTWRVRPYETSDLDEADIVFAATDDEGVNRRVYDDATAARLMVNVADRPEVCTFFLPSVLRRGKLSVSVSTEGASPLSARRIREGLEERFGEAYAPYLELMASWRPRVSDALPPERHFAFWEQASDGRVLAALEAGDAAGAEAILESLLK</sequence>
<feature type="domain" description="Sirohaem synthase dimerisation" evidence="7">
    <location>
        <begin position="210"/>
        <end position="261"/>
    </location>
</feature>
<dbReference type="InterPro" id="IPR028161">
    <property type="entry name" value="Met8-like"/>
</dbReference>
<keyword evidence="3" id="KW-0560">Oxidoreductase</keyword>
<dbReference type="PANTHER" id="PTHR35330">
    <property type="entry name" value="SIROHEME BIOSYNTHESIS PROTEIN MET8"/>
    <property type="match status" value="1"/>
</dbReference>
<accession>A0A6N7RIP3</accession>
<comment type="pathway">
    <text evidence="1">Porphyrin-containing compound metabolism; siroheme biosynthesis; sirohydrochlorin from precorrin-2: step 1/1.</text>
</comment>
<proteinExistence type="predicted"/>
<dbReference type="GO" id="GO:0019354">
    <property type="term" value="P:siroheme biosynthetic process"/>
    <property type="evidence" value="ECO:0007669"/>
    <property type="project" value="UniProtKB-UniPathway"/>
</dbReference>
<keyword evidence="10" id="KW-1185">Reference proteome</keyword>
<comment type="catalytic activity">
    <reaction evidence="6">
        <text>precorrin-2 + NAD(+) = sirohydrochlorin + NADH + 2 H(+)</text>
        <dbReference type="Rhea" id="RHEA:15613"/>
        <dbReference type="ChEBI" id="CHEBI:15378"/>
        <dbReference type="ChEBI" id="CHEBI:57540"/>
        <dbReference type="ChEBI" id="CHEBI:57945"/>
        <dbReference type="ChEBI" id="CHEBI:58351"/>
        <dbReference type="ChEBI" id="CHEBI:58827"/>
        <dbReference type="EC" id="1.3.1.76"/>
    </reaction>
</comment>
<keyword evidence="4" id="KW-0520">NAD</keyword>
<dbReference type="Pfam" id="PF13241">
    <property type="entry name" value="NAD_binding_7"/>
    <property type="match status" value="1"/>
</dbReference>
<dbReference type="InterPro" id="IPR036291">
    <property type="entry name" value="NAD(P)-bd_dom_sf"/>
</dbReference>
<organism evidence="9 10">
    <name type="scientific">Eggerthella guodeyinii</name>
    <dbReference type="NCBI Taxonomy" id="2690837"/>
    <lineage>
        <taxon>Bacteria</taxon>
        <taxon>Bacillati</taxon>
        <taxon>Actinomycetota</taxon>
        <taxon>Coriobacteriia</taxon>
        <taxon>Eggerthellales</taxon>
        <taxon>Eggerthellaceae</taxon>
        <taxon>Eggerthella</taxon>
    </lineage>
</organism>
<evidence type="ECO:0000313" key="10">
    <source>
        <dbReference type="Proteomes" id="UP000438093"/>
    </source>
</evidence>